<dbReference type="EMBL" id="LAZR01032476">
    <property type="protein sequence ID" value="KKL50780.1"/>
    <property type="molecule type" value="Genomic_DNA"/>
</dbReference>
<organism evidence="1">
    <name type="scientific">marine sediment metagenome</name>
    <dbReference type="NCBI Taxonomy" id="412755"/>
    <lineage>
        <taxon>unclassified sequences</taxon>
        <taxon>metagenomes</taxon>
        <taxon>ecological metagenomes</taxon>
    </lineage>
</organism>
<reference evidence="1" key="1">
    <citation type="journal article" date="2015" name="Nature">
        <title>Complex archaea that bridge the gap between prokaryotes and eukaryotes.</title>
        <authorList>
            <person name="Spang A."/>
            <person name="Saw J.H."/>
            <person name="Jorgensen S.L."/>
            <person name="Zaremba-Niedzwiedzka K."/>
            <person name="Martijn J."/>
            <person name="Lind A.E."/>
            <person name="van Eijk R."/>
            <person name="Schleper C."/>
            <person name="Guy L."/>
            <person name="Ettema T.J."/>
        </authorList>
    </citation>
    <scope>NUCLEOTIDE SEQUENCE</scope>
</reference>
<name>A0A0F9F0M7_9ZZZZ</name>
<proteinExistence type="predicted"/>
<sequence length="43" mass="4520">GGNDLFVLQGKLCLAHDMLNLPEALTLAEEDDPNAGTHTEGKA</sequence>
<accession>A0A0F9F0M7</accession>
<gene>
    <name evidence="1" type="ORF">LCGC14_2302100</name>
</gene>
<evidence type="ECO:0000313" key="1">
    <source>
        <dbReference type="EMBL" id="KKL50780.1"/>
    </source>
</evidence>
<feature type="non-terminal residue" evidence="1">
    <location>
        <position position="1"/>
    </location>
</feature>
<comment type="caution">
    <text evidence="1">The sequence shown here is derived from an EMBL/GenBank/DDBJ whole genome shotgun (WGS) entry which is preliminary data.</text>
</comment>
<dbReference type="AlphaFoldDB" id="A0A0F9F0M7"/>
<protein>
    <submittedName>
        <fullName evidence="1">Uncharacterized protein</fullName>
    </submittedName>
</protein>